<dbReference type="Proteomes" id="UP001164250">
    <property type="component" value="Chromosome 3"/>
</dbReference>
<comment type="caution">
    <text evidence="1">The sequence shown here is derived from an EMBL/GenBank/DDBJ whole genome shotgun (WGS) entry which is preliminary data.</text>
</comment>
<evidence type="ECO:0000313" key="1">
    <source>
        <dbReference type="EMBL" id="KAJ0103038.1"/>
    </source>
</evidence>
<reference evidence="2" key="1">
    <citation type="journal article" date="2023" name="G3 (Bethesda)">
        <title>Genome assembly and association tests identify interacting loci associated with vigor, precocity, and sex in interspecific pistachio rootstocks.</title>
        <authorList>
            <person name="Palmer W."/>
            <person name="Jacygrad E."/>
            <person name="Sagayaradj S."/>
            <person name="Cavanaugh K."/>
            <person name="Han R."/>
            <person name="Bertier L."/>
            <person name="Beede B."/>
            <person name="Kafkas S."/>
            <person name="Golino D."/>
            <person name="Preece J."/>
            <person name="Michelmore R."/>
        </authorList>
    </citation>
    <scope>NUCLEOTIDE SEQUENCE [LARGE SCALE GENOMIC DNA]</scope>
</reference>
<proteinExistence type="predicted"/>
<sequence length="75" mass="8803">MFPNQESIFLYRWLCLPLLLFSSILMASSANERPAFGKIGYGCKHYRRRCKIRAPCCSEIFDHRHFHNEAAVLLK</sequence>
<protein>
    <submittedName>
        <fullName evidence="1">Uncharacterized protein</fullName>
    </submittedName>
</protein>
<accession>A0ACC1BVA2</accession>
<gene>
    <name evidence="1" type="ORF">Patl1_04345</name>
</gene>
<evidence type="ECO:0000313" key="2">
    <source>
        <dbReference type="Proteomes" id="UP001164250"/>
    </source>
</evidence>
<dbReference type="EMBL" id="CM047899">
    <property type="protein sequence ID" value="KAJ0103038.1"/>
    <property type="molecule type" value="Genomic_DNA"/>
</dbReference>
<name>A0ACC1BVA2_9ROSI</name>
<organism evidence="1 2">
    <name type="scientific">Pistacia atlantica</name>
    <dbReference type="NCBI Taxonomy" id="434234"/>
    <lineage>
        <taxon>Eukaryota</taxon>
        <taxon>Viridiplantae</taxon>
        <taxon>Streptophyta</taxon>
        <taxon>Embryophyta</taxon>
        <taxon>Tracheophyta</taxon>
        <taxon>Spermatophyta</taxon>
        <taxon>Magnoliopsida</taxon>
        <taxon>eudicotyledons</taxon>
        <taxon>Gunneridae</taxon>
        <taxon>Pentapetalae</taxon>
        <taxon>rosids</taxon>
        <taxon>malvids</taxon>
        <taxon>Sapindales</taxon>
        <taxon>Anacardiaceae</taxon>
        <taxon>Pistacia</taxon>
    </lineage>
</organism>
<keyword evidence="2" id="KW-1185">Reference proteome</keyword>